<keyword evidence="2" id="KW-1185">Reference proteome</keyword>
<organism evidence="1 2">
    <name type="scientific">Russula earlei</name>
    <dbReference type="NCBI Taxonomy" id="71964"/>
    <lineage>
        <taxon>Eukaryota</taxon>
        <taxon>Fungi</taxon>
        <taxon>Dikarya</taxon>
        <taxon>Basidiomycota</taxon>
        <taxon>Agaricomycotina</taxon>
        <taxon>Agaricomycetes</taxon>
        <taxon>Russulales</taxon>
        <taxon>Russulaceae</taxon>
        <taxon>Russula</taxon>
    </lineage>
</organism>
<comment type="caution">
    <text evidence="1">The sequence shown here is derived from an EMBL/GenBank/DDBJ whole genome shotgun (WGS) entry which is preliminary data.</text>
</comment>
<gene>
    <name evidence="1" type="ORF">F5148DRAFT_1154131</name>
</gene>
<accession>A0ACC0TSB7</accession>
<evidence type="ECO:0000313" key="1">
    <source>
        <dbReference type="EMBL" id="KAI9439475.1"/>
    </source>
</evidence>
<protein>
    <submittedName>
        <fullName evidence="1">Uncharacterized protein</fullName>
    </submittedName>
</protein>
<dbReference type="EMBL" id="JAGFNK010000796">
    <property type="protein sequence ID" value="KAI9439475.1"/>
    <property type="molecule type" value="Genomic_DNA"/>
</dbReference>
<evidence type="ECO:0000313" key="2">
    <source>
        <dbReference type="Proteomes" id="UP001207468"/>
    </source>
</evidence>
<proteinExistence type="predicted"/>
<sequence length="513" mass="56782">MAWPGRGDDAAPSPPTLLSAVHNIGNHNAMTTTATTERHKQPPRARMRSFSRRQMRFFKTLQVSVCDLPVPAGFLLLDARPAFPATSTPSYSTLDGTIPSLDTWMARNFNTPYEGQMAPPTPLPRRIHHLANTRLRSPSHAKWPRPTPLPCHLHHASTCHVIAIAFANADQSNTRHWERRYGSLLSPPFSSTLLPHPDRRGEPATVSLTCAAYNRDLNHGMAQAATMSVPMRVDQLSLTLSALSSSAPSSLHTRCLQPSSPLDMALTSHIRNKAMVGELWPSAEPVYDMSTVGSVTRATCKMWRTVTRVFLCPGIFALDGRASFVPSGMTTCLPGQTSHIPGSSGTDLHTTWVSLSPACDIFASLLTSPDMRLACMIGIFKRLMTQLNEKCLLERMELGCVVQFLYKSLTTLQLPPFSTINKSPCLTLLQHLLNNLRLLHVKLSMPVALWAVLNSIGHLPAPQLPDNLFNFKNKSIITYQLIWLLKWLPFNHSPLLDGVMVKLLPLLFLPLLL</sequence>
<dbReference type="Proteomes" id="UP001207468">
    <property type="component" value="Unassembled WGS sequence"/>
</dbReference>
<name>A0ACC0TSB7_9AGAM</name>
<reference evidence="1" key="1">
    <citation type="submission" date="2021-03" db="EMBL/GenBank/DDBJ databases">
        <title>Evolutionary priming and transition to the ectomycorrhizal habit in an iconic lineage of mushroom-forming fungi: is preadaptation a requirement?</title>
        <authorList>
            <consortium name="DOE Joint Genome Institute"/>
            <person name="Looney B.P."/>
            <person name="Miyauchi S."/>
            <person name="Morin E."/>
            <person name="Drula E."/>
            <person name="Courty P.E."/>
            <person name="Chicoki N."/>
            <person name="Fauchery L."/>
            <person name="Kohler A."/>
            <person name="Kuo A."/>
            <person name="LaButti K."/>
            <person name="Pangilinan J."/>
            <person name="Lipzen A."/>
            <person name="Riley R."/>
            <person name="Andreopoulos W."/>
            <person name="He G."/>
            <person name="Johnson J."/>
            <person name="Barry K.W."/>
            <person name="Grigoriev I.V."/>
            <person name="Nagy L."/>
            <person name="Hibbett D."/>
            <person name="Henrissat B."/>
            <person name="Matheny P.B."/>
            <person name="Labbe J."/>
            <person name="Martin A.F."/>
        </authorList>
    </citation>
    <scope>NUCLEOTIDE SEQUENCE</scope>
    <source>
        <strain evidence="1">BPL698</strain>
    </source>
</reference>